<evidence type="ECO:0000313" key="1">
    <source>
        <dbReference type="EMBL" id="CAF4007252.1"/>
    </source>
</evidence>
<feature type="non-terminal residue" evidence="1">
    <location>
        <position position="34"/>
    </location>
</feature>
<organism evidence="1 2">
    <name type="scientific">Adineta steineri</name>
    <dbReference type="NCBI Taxonomy" id="433720"/>
    <lineage>
        <taxon>Eukaryota</taxon>
        <taxon>Metazoa</taxon>
        <taxon>Spiralia</taxon>
        <taxon>Gnathifera</taxon>
        <taxon>Rotifera</taxon>
        <taxon>Eurotatoria</taxon>
        <taxon>Bdelloidea</taxon>
        <taxon>Adinetida</taxon>
        <taxon>Adinetidae</taxon>
        <taxon>Adineta</taxon>
    </lineage>
</organism>
<name>A0A819PBM7_9BILA</name>
<accession>A0A819PBM7</accession>
<dbReference type="EMBL" id="CAJOAZ010003434">
    <property type="protein sequence ID" value="CAF4007252.1"/>
    <property type="molecule type" value="Genomic_DNA"/>
</dbReference>
<protein>
    <submittedName>
        <fullName evidence="1">Uncharacterized protein</fullName>
    </submittedName>
</protein>
<gene>
    <name evidence="1" type="ORF">OXD698_LOCUS29880</name>
</gene>
<evidence type="ECO:0000313" key="2">
    <source>
        <dbReference type="Proteomes" id="UP000663844"/>
    </source>
</evidence>
<dbReference type="AlphaFoldDB" id="A0A819PBM7"/>
<proteinExistence type="predicted"/>
<dbReference type="Proteomes" id="UP000663844">
    <property type="component" value="Unassembled WGS sequence"/>
</dbReference>
<reference evidence="1" key="1">
    <citation type="submission" date="2021-02" db="EMBL/GenBank/DDBJ databases">
        <authorList>
            <person name="Nowell W R."/>
        </authorList>
    </citation>
    <scope>NUCLEOTIDE SEQUENCE</scope>
</reference>
<feature type="non-terminal residue" evidence="1">
    <location>
        <position position="1"/>
    </location>
</feature>
<sequence length="34" mass="3645">MSIIVPNQINPSNSNIANHINVDMNSIPVAPENS</sequence>
<comment type="caution">
    <text evidence="1">The sequence shown here is derived from an EMBL/GenBank/DDBJ whole genome shotgun (WGS) entry which is preliminary data.</text>
</comment>